<dbReference type="Gene3D" id="3.40.50.10330">
    <property type="entry name" value="Probable inorganic polyphosphate/atp-NAD kinase, domain 1"/>
    <property type="match status" value="1"/>
</dbReference>
<dbReference type="RefSeq" id="WP_165029295.1">
    <property type="nucleotide sequence ID" value="NZ_JAAKZF010000020.1"/>
</dbReference>
<evidence type="ECO:0000256" key="1">
    <source>
        <dbReference type="ARBA" id="ARBA00022679"/>
    </source>
</evidence>
<dbReference type="EC" id="2.7.1.23" evidence="6"/>
<dbReference type="GO" id="GO:0051287">
    <property type="term" value="F:NAD binding"/>
    <property type="evidence" value="ECO:0007669"/>
    <property type="project" value="UniProtKB-ARBA"/>
</dbReference>
<evidence type="ECO:0000256" key="5">
    <source>
        <dbReference type="ARBA" id="ARBA00047925"/>
    </source>
</evidence>
<reference evidence="7 8" key="1">
    <citation type="submission" date="2020-02" db="EMBL/GenBank/DDBJ databases">
        <title>Genome sequence of strain CCNWXJ40-4.</title>
        <authorList>
            <person name="Gao J."/>
            <person name="Sun J."/>
        </authorList>
    </citation>
    <scope>NUCLEOTIDE SEQUENCE [LARGE SCALE GENOMIC DNA]</scope>
    <source>
        <strain evidence="7 8">CCNWXJ 40-4</strain>
    </source>
</reference>
<name>A0A6G4WEY6_9HYPH</name>
<dbReference type="GO" id="GO:0005737">
    <property type="term" value="C:cytoplasm"/>
    <property type="evidence" value="ECO:0007669"/>
    <property type="project" value="UniProtKB-SubCell"/>
</dbReference>
<dbReference type="PANTHER" id="PTHR20275">
    <property type="entry name" value="NAD KINASE"/>
    <property type="match status" value="1"/>
</dbReference>
<dbReference type="EMBL" id="JAAKZF010000020">
    <property type="protein sequence ID" value="NGO52677.1"/>
    <property type="molecule type" value="Genomic_DNA"/>
</dbReference>
<comment type="subcellular location">
    <subcellularLocation>
        <location evidence="6">Cytoplasm</location>
    </subcellularLocation>
</comment>
<dbReference type="PANTHER" id="PTHR20275:SF0">
    <property type="entry name" value="NAD KINASE"/>
    <property type="match status" value="1"/>
</dbReference>
<feature type="binding site" evidence="6">
    <location>
        <position position="154"/>
    </location>
    <ligand>
        <name>NAD(+)</name>
        <dbReference type="ChEBI" id="CHEBI:57540"/>
    </ligand>
</feature>
<dbReference type="Gene3D" id="2.60.200.30">
    <property type="entry name" value="Probable inorganic polyphosphate/atp-NAD kinase, domain 2"/>
    <property type="match status" value="1"/>
</dbReference>
<dbReference type="GO" id="GO:0003951">
    <property type="term" value="F:NAD+ kinase activity"/>
    <property type="evidence" value="ECO:0007669"/>
    <property type="project" value="UniProtKB-UniRule"/>
</dbReference>
<dbReference type="InterPro" id="IPR017437">
    <property type="entry name" value="ATP-NAD_kinase_PpnK-typ_C"/>
</dbReference>
<feature type="active site" description="Proton acceptor" evidence="6">
    <location>
        <position position="46"/>
    </location>
</feature>
<keyword evidence="3 6" id="KW-0521">NADP</keyword>
<keyword evidence="1 6" id="KW-0808">Transferase</keyword>
<comment type="similarity">
    <text evidence="6">Belongs to the NAD kinase family.</text>
</comment>
<keyword evidence="6" id="KW-0963">Cytoplasm</keyword>
<feature type="binding site" evidence="6">
    <location>
        <begin position="116"/>
        <end position="117"/>
    </location>
    <ligand>
        <name>NAD(+)</name>
        <dbReference type="ChEBI" id="CHEBI:57540"/>
    </ligand>
</feature>
<comment type="function">
    <text evidence="6">Involved in the regulation of the intracellular balance of NAD and NADP, and is a key enzyme in the biosynthesis of NADP. Catalyzes specifically the phosphorylation on 2'-hydroxyl of the adenosine moiety of NAD to yield NADP.</text>
</comment>
<dbReference type="NCBIfam" id="NF003406">
    <property type="entry name" value="PRK04761.1"/>
    <property type="match status" value="1"/>
</dbReference>
<comment type="catalytic activity">
    <reaction evidence="5 6">
        <text>NAD(+) + ATP = ADP + NADP(+) + H(+)</text>
        <dbReference type="Rhea" id="RHEA:18629"/>
        <dbReference type="ChEBI" id="CHEBI:15378"/>
        <dbReference type="ChEBI" id="CHEBI:30616"/>
        <dbReference type="ChEBI" id="CHEBI:57540"/>
        <dbReference type="ChEBI" id="CHEBI:58349"/>
        <dbReference type="ChEBI" id="CHEBI:456216"/>
        <dbReference type="EC" id="2.7.1.23"/>
    </reaction>
</comment>
<evidence type="ECO:0000256" key="4">
    <source>
        <dbReference type="ARBA" id="ARBA00023027"/>
    </source>
</evidence>
<keyword evidence="4 6" id="KW-0520">NAD</keyword>
<dbReference type="AlphaFoldDB" id="A0A6G4WEY6"/>
<dbReference type="GO" id="GO:0046872">
    <property type="term" value="F:metal ion binding"/>
    <property type="evidence" value="ECO:0007669"/>
    <property type="project" value="UniProtKB-UniRule"/>
</dbReference>
<protein>
    <recommendedName>
        <fullName evidence="6">NAD kinase</fullName>
        <ecNumber evidence="6">2.7.1.23</ecNumber>
    </recommendedName>
    <alternativeName>
        <fullName evidence="6">ATP-dependent NAD kinase</fullName>
    </alternativeName>
</protein>
<evidence type="ECO:0000256" key="3">
    <source>
        <dbReference type="ARBA" id="ARBA00022857"/>
    </source>
</evidence>
<dbReference type="InterPro" id="IPR016064">
    <property type="entry name" value="NAD/diacylglycerol_kinase_sf"/>
</dbReference>
<gene>
    <name evidence="6" type="primary">nadK</name>
    <name evidence="7" type="ORF">G6N73_16070</name>
</gene>
<comment type="caution">
    <text evidence="7">The sequence shown here is derived from an EMBL/GenBank/DDBJ whole genome shotgun (WGS) entry which is preliminary data.</text>
</comment>
<keyword evidence="6" id="KW-0547">Nucleotide-binding</keyword>
<dbReference type="GO" id="GO:0005524">
    <property type="term" value="F:ATP binding"/>
    <property type="evidence" value="ECO:0007669"/>
    <property type="project" value="UniProtKB-KW"/>
</dbReference>
<dbReference type="InterPro" id="IPR017438">
    <property type="entry name" value="ATP-NAD_kinase_N"/>
</dbReference>
<dbReference type="GO" id="GO:0006741">
    <property type="term" value="P:NADP+ biosynthetic process"/>
    <property type="evidence" value="ECO:0007669"/>
    <property type="project" value="UniProtKB-UniRule"/>
</dbReference>
<dbReference type="InterPro" id="IPR002504">
    <property type="entry name" value="NADK"/>
</dbReference>
<keyword evidence="2 6" id="KW-0418">Kinase</keyword>
<feature type="binding site" evidence="6">
    <location>
        <begin position="46"/>
        <end position="47"/>
    </location>
    <ligand>
        <name>NAD(+)</name>
        <dbReference type="ChEBI" id="CHEBI:57540"/>
    </ligand>
</feature>
<accession>A0A6G4WEY6</accession>
<evidence type="ECO:0000313" key="7">
    <source>
        <dbReference type="EMBL" id="NGO52677.1"/>
    </source>
</evidence>
<evidence type="ECO:0000256" key="6">
    <source>
        <dbReference type="HAMAP-Rule" id="MF_00361"/>
    </source>
</evidence>
<dbReference type="HAMAP" id="MF_00361">
    <property type="entry name" value="NAD_kinase"/>
    <property type="match status" value="1"/>
</dbReference>
<dbReference type="GO" id="GO:0019674">
    <property type="term" value="P:NAD+ metabolic process"/>
    <property type="evidence" value="ECO:0007669"/>
    <property type="project" value="InterPro"/>
</dbReference>
<comment type="caution">
    <text evidence="6">Lacks conserved residue(s) required for the propagation of feature annotation.</text>
</comment>
<keyword evidence="8" id="KW-1185">Reference proteome</keyword>
<proteinExistence type="inferred from homology"/>
<evidence type="ECO:0000256" key="2">
    <source>
        <dbReference type="ARBA" id="ARBA00022777"/>
    </source>
</evidence>
<feature type="binding site" evidence="6">
    <location>
        <begin position="157"/>
        <end position="162"/>
    </location>
    <ligand>
        <name>NAD(+)</name>
        <dbReference type="ChEBI" id="CHEBI:57540"/>
    </ligand>
</feature>
<dbReference type="SUPFAM" id="SSF111331">
    <property type="entry name" value="NAD kinase/diacylglycerol kinase-like"/>
    <property type="match status" value="1"/>
</dbReference>
<evidence type="ECO:0000313" key="8">
    <source>
        <dbReference type="Proteomes" id="UP001642900"/>
    </source>
</evidence>
<feature type="binding site" evidence="6">
    <location>
        <position position="146"/>
    </location>
    <ligand>
        <name>NAD(+)</name>
        <dbReference type="ChEBI" id="CHEBI:57540"/>
    </ligand>
</feature>
<organism evidence="7 8">
    <name type="scientific">Allomesorhizobium camelthorni</name>
    <dbReference type="NCBI Taxonomy" id="475069"/>
    <lineage>
        <taxon>Bacteria</taxon>
        <taxon>Pseudomonadati</taxon>
        <taxon>Pseudomonadota</taxon>
        <taxon>Alphaproteobacteria</taxon>
        <taxon>Hyphomicrobiales</taxon>
        <taxon>Phyllobacteriaceae</taxon>
        <taxon>Allomesorhizobium</taxon>
    </lineage>
</organism>
<keyword evidence="6" id="KW-0067">ATP-binding</keyword>
<dbReference type="Proteomes" id="UP001642900">
    <property type="component" value="Unassembled WGS sequence"/>
</dbReference>
<dbReference type="Pfam" id="PF20143">
    <property type="entry name" value="NAD_kinase_C"/>
    <property type="match status" value="1"/>
</dbReference>
<sequence length="257" mass="28008">MNKARKTFAFTSSDAADAEQAAARLSARYGHTPVDQADVIVALGGDGFLLQTLRETMSTGKQVYGMNRGTIGFLMNEYHEDELPERIAAAAAETIRPLEMDTIGADGSTAHALAINEVSLFRQSYQAAKVRITIDGNIRLEELVCDGVMVATPAGSTAYNLSAHGPILPLDAPLLALTPVSPFRPRRWRGALVSKNSVVRFDLLEHGKRPVNAVADHTEVKSVVTVTVRESRDATATLLFDAGHSWNERILTEQFRY</sequence>
<comment type="cofactor">
    <cofactor evidence="6">
        <name>a divalent metal cation</name>
        <dbReference type="ChEBI" id="CHEBI:60240"/>
    </cofactor>
</comment>